<evidence type="ECO:0000256" key="1">
    <source>
        <dbReference type="ARBA" id="ARBA00023125"/>
    </source>
</evidence>
<protein>
    <recommendedName>
        <fullName evidence="4">Single-stranded DNA binding protein</fullName>
    </recommendedName>
</protein>
<sequence>MNYSNFIVKILKRPKQSLVKKNILLTKLHVQFPSIRNNTDLNTISLFIWGDLGNDIMKYYKINDYILVEGFISLNREKLTNNQQIKISVFKIYPLNRDNIRINPAL</sequence>
<name>A0A089VP00_9STRA</name>
<dbReference type="PROSITE" id="PS50935">
    <property type="entry name" value="SSB"/>
    <property type="match status" value="1"/>
</dbReference>
<dbReference type="GO" id="GO:0003697">
    <property type="term" value="F:single-stranded DNA binding"/>
    <property type="evidence" value="ECO:0007669"/>
    <property type="project" value="InterPro"/>
</dbReference>
<dbReference type="InterPro" id="IPR012340">
    <property type="entry name" value="NA-bd_OB-fold"/>
</dbReference>
<keyword evidence="1 2" id="KW-0238">DNA-binding</keyword>
<keyword evidence="3" id="KW-0150">Chloroplast</keyword>
<evidence type="ECO:0008006" key="4">
    <source>
        <dbReference type="Google" id="ProtNLM"/>
    </source>
</evidence>
<accession>A0A089VP00</accession>
<evidence type="ECO:0000256" key="2">
    <source>
        <dbReference type="PROSITE-ProRule" id="PRU00252"/>
    </source>
</evidence>
<organism evidence="3">
    <name type="scientific">Rhizosolenia imbricata</name>
    <dbReference type="NCBI Taxonomy" id="216768"/>
    <lineage>
        <taxon>Eukaryota</taxon>
        <taxon>Sar</taxon>
        <taxon>Stramenopiles</taxon>
        <taxon>Ochrophyta</taxon>
        <taxon>Bacillariophyta</taxon>
        <taxon>Coscinodiscophyceae</taxon>
        <taxon>Rhizosoleniophycidae</taxon>
        <taxon>Rhizosoleniales</taxon>
        <taxon>Rhizosoleniaceae</taxon>
        <taxon>Rhizosolenia</taxon>
    </lineage>
</organism>
<geneLocation type="chloroplast" evidence="3"/>
<keyword evidence="3" id="KW-0934">Plastid</keyword>
<dbReference type="RefSeq" id="YP_009093005.1">
    <property type="nucleotide sequence ID" value="NC_025311.1"/>
</dbReference>
<proteinExistence type="predicted"/>
<dbReference type="InterPro" id="IPR000424">
    <property type="entry name" value="Primosome_PriB/ssb"/>
</dbReference>
<dbReference type="GeneID" id="20833641"/>
<evidence type="ECO:0000313" key="3">
    <source>
        <dbReference type="EMBL" id="AIR75678.1"/>
    </source>
</evidence>
<reference evidence="3" key="2">
    <citation type="submission" date="2014-06" db="EMBL/GenBank/DDBJ databases">
        <authorList>
            <person name="Sabir J.S.M."/>
            <person name="Yu M."/>
            <person name="Ashworth M.P."/>
            <person name="Baeshen N.A."/>
            <person name="Baeshen M.N."/>
            <person name="Bahieldin A."/>
            <person name="Theriot E.C."/>
            <person name="Jansen R.K."/>
        </authorList>
    </citation>
    <scope>NUCLEOTIDE SEQUENCE</scope>
</reference>
<reference evidence="3" key="1">
    <citation type="journal article" date="2014" name="PLoS ONE">
        <title>Conserved gene order and expanded inverted repeats characterize plastid genomes of Thalassiosirales.</title>
        <authorList>
            <person name="Sabir J.S."/>
            <person name="Yu M."/>
            <person name="Ashworth M.P."/>
            <person name="Baeshen N.A."/>
            <person name="Baeshen M.N."/>
            <person name="Bahieldin A."/>
            <person name="Theriot E.C."/>
            <person name="Jansen R.K."/>
        </authorList>
    </citation>
    <scope>NUCLEOTIDE SEQUENCE</scope>
</reference>
<dbReference type="SUPFAM" id="SSF50249">
    <property type="entry name" value="Nucleic acid-binding proteins"/>
    <property type="match status" value="1"/>
</dbReference>
<dbReference type="EMBL" id="KJ958482">
    <property type="protein sequence ID" value="AIR75678.1"/>
    <property type="molecule type" value="Genomic_DNA"/>
</dbReference>
<dbReference type="Gene3D" id="2.40.50.140">
    <property type="entry name" value="Nucleic acid-binding proteins"/>
    <property type="match status" value="1"/>
</dbReference>
<gene>
    <name evidence="3" type="primary">ycf41</name>
</gene>
<dbReference type="AlphaFoldDB" id="A0A089VP00"/>